<evidence type="ECO:0000259" key="3">
    <source>
        <dbReference type="Pfam" id="PF13194"/>
    </source>
</evidence>
<sequence>MDSFLIQTDTFQLSSTDFIIRLLVALGIGAIIGLEREHAATKENSPSFAGIRTFVSIVLLGFLGGLTYYILGMWVYIAIVLSAVILTGISYFITASKGDIGAATEFSLLITFFLGTLSFMGMLSISLLITVLVLVLLSAKIRLRTWVGKITPEELYDFIRYVVIALLIFPFLPNKTIDPWEVINPHEVGWVILLTSGLGFVGYVLMRILGSGKGILLSGFVGGLISSTAVTWVFSKKSKKDESLSLHCGVAILAASTMMVVRVGVWTYLFNPSLMQSLIPAIALVLLTGLGITFFYYLRQKNKTIQEEPIRQGKPLDLRGALVFGALYMAILLSVSYANSYLGDRGLLISSAIAGFSDIDAISITVGKLSLNGLALSLAAQAILIATLSNSLVKLGIGLWAGSKTLRKILLWGYGAMIIALVIGLWIS</sequence>
<keyword evidence="1" id="KW-0472">Membrane</keyword>
<feature type="transmembrane region" description="Helical" evidence="1">
    <location>
        <begin position="278"/>
        <end position="298"/>
    </location>
</feature>
<feature type="transmembrane region" description="Helical" evidence="1">
    <location>
        <begin position="318"/>
        <end position="338"/>
    </location>
</feature>
<feature type="transmembrane region" description="Helical" evidence="1">
    <location>
        <begin position="106"/>
        <end position="138"/>
    </location>
</feature>
<protein>
    <submittedName>
        <fullName evidence="4">MgtC/SapB family protein</fullName>
    </submittedName>
</protein>
<dbReference type="Proteomes" id="UP001168552">
    <property type="component" value="Unassembled WGS sequence"/>
</dbReference>
<dbReference type="Pfam" id="PF13194">
    <property type="entry name" value="DUF4010"/>
    <property type="match status" value="1"/>
</dbReference>
<feature type="transmembrane region" description="Helical" evidence="1">
    <location>
        <begin position="409"/>
        <end position="427"/>
    </location>
</feature>
<feature type="transmembrane region" description="Helical" evidence="1">
    <location>
        <begin position="246"/>
        <end position="266"/>
    </location>
</feature>
<dbReference type="PANTHER" id="PTHR39084:SF1">
    <property type="entry name" value="DUF4010 DOMAIN-CONTAINING PROTEIN"/>
    <property type="match status" value="1"/>
</dbReference>
<gene>
    <name evidence="4" type="ORF">QWY31_03125</name>
</gene>
<feature type="transmembrane region" description="Helical" evidence="1">
    <location>
        <begin position="374"/>
        <end position="397"/>
    </location>
</feature>
<dbReference type="PANTHER" id="PTHR39084">
    <property type="entry name" value="MEMBRANE PROTEIN-RELATED"/>
    <property type="match status" value="1"/>
</dbReference>
<name>A0ABT8F204_9BACT</name>
<dbReference type="EMBL" id="JAUHJS010000002">
    <property type="protein sequence ID" value="MDN4164475.1"/>
    <property type="molecule type" value="Genomic_DNA"/>
</dbReference>
<proteinExistence type="predicted"/>
<evidence type="ECO:0000313" key="5">
    <source>
        <dbReference type="Proteomes" id="UP001168552"/>
    </source>
</evidence>
<feature type="transmembrane region" description="Helical" evidence="1">
    <location>
        <begin position="188"/>
        <end position="209"/>
    </location>
</feature>
<comment type="caution">
    <text evidence="4">The sequence shown here is derived from an EMBL/GenBank/DDBJ whole genome shotgun (WGS) entry which is preliminary data.</text>
</comment>
<dbReference type="InterPro" id="IPR025105">
    <property type="entry name" value="DUF4010"/>
</dbReference>
<evidence type="ECO:0000313" key="4">
    <source>
        <dbReference type="EMBL" id="MDN4164475.1"/>
    </source>
</evidence>
<feature type="domain" description="DUF4010" evidence="3">
    <location>
        <begin position="194"/>
        <end position="402"/>
    </location>
</feature>
<dbReference type="RefSeq" id="WP_320003004.1">
    <property type="nucleotide sequence ID" value="NZ_JAUHJS010000002.1"/>
</dbReference>
<reference evidence="4" key="1">
    <citation type="submission" date="2023-06" db="EMBL/GenBank/DDBJ databases">
        <title>Cytophagales bacterium Strain LB-30, isolated from soil.</title>
        <authorList>
            <person name="Liu B."/>
        </authorList>
    </citation>
    <scope>NUCLEOTIDE SEQUENCE</scope>
    <source>
        <strain evidence="4">LB-30</strain>
    </source>
</reference>
<feature type="domain" description="MgtC/SapB/SrpB/YhiD N-terminal" evidence="2">
    <location>
        <begin position="22"/>
        <end position="144"/>
    </location>
</feature>
<feature type="transmembrane region" description="Helical" evidence="1">
    <location>
        <begin position="47"/>
        <end position="68"/>
    </location>
</feature>
<feature type="transmembrane region" description="Helical" evidence="1">
    <location>
        <begin position="74"/>
        <end position="94"/>
    </location>
</feature>
<keyword evidence="5" id="KW-1185">Reference proteome</keyword>
<feature type="transmembrane region" description="Helical" evidence="1">
    <location>
        <begin position="18"/>
        <end position="35"/>
    </location>
</feature>
<evidence type="ECO:0000256" key="1">
    <source>
        <dbReference type="SAM" id="Phobius"/>
    </source>
</evidence>
<keyword evidence="1" id="KW-0812">Transmembrane</keyword>
<evidence type="ECO:0000259" key="2">
    <source>
        <dbReference type="Pfam" id="PF02308"/>
    </source>
</evidence>
<dbReference type="InterPro" id="IPR049177">
    <property type="entry name" value="MgtC_SapB_SrpB_YhiD_N"/>
</dbReference>
<dbReference type="Pfam" id="PF02308">
    <property type="entry name" value="MgtC"/>
    <property type="match status" value="1"/>
</dbReference>
<organism evidence="4 5">
    <name type="scientific">Shiella aurantiaca</name>
    <dbReference type="NCBI Taxonomy" id="3058365"/>
    <lineage>
        <taxon>Bacteria</taxon>
        <taxon>Pseudomonadati</taxon>
        <taxon>Bacteroidota</taxon>
        <taxon>Cytophagia</taxon>
        <taxon>Cytophagales</taxon>
        <taxon>Shiellaceae</taxon>
        <taxon>Shiella</taxon>
    </lineage>
</organism>
<keyword evidence="1" id="KW-1133">Transmembrane helix</keyword>
<accession>A0ABT8F204</accession>
<feature type="transmembrane region" description="Helical" evidence="1">
    <location>
        <begin position="158"/>
        <end position="176"/>
    </location>
</feature>